<feature type="domain" description="EamA" evidence="7">
    <location>
        <begin position="22"/>
        <end position="155"/>
    </location>
</feature>
<evidence type="ECO:0000259" key="7">
    <source>
        <dbReference type="Pfam" id="PF00892"/>
    </source>
</evidence>
<evidence type="ECO:0000256" key="3">
    <source>
        <dbReference type="ARBA" id="ARBA00022692"/>
    </source>
</evidence>
<evidence type="ECO:0000256" key="5">
    <source>
        <dbReference type="ARBA" id="ARBA00023136"/>
    </source>
</evidence>
<reference evidence="8" key="1">
    <citation type="submission" date="2023-03" db="EMBL/GenBank/DDBJ databases">
        <title>Andean soil-derived lignocellulolytic bacterial consortium as a source of novel taxa and putative plastic-active enzymes.</title>
        <authorList>
            <person name="Diaz-Garcia L."/>
            <person name="Chuvochina M."/>
            <person name="Feuerriegel G."/>
            <person name="Bunk B."/>
            <person name="Sproer C."/>
            <person name="Streit W.R."/>
            <person name="Rodriguez L.M."/>
            <person name="Overmann J."/>
            <person name="Jimenez D.J."/>
        </authorList>
    </citation>
    <scope>NUCLEOTIDE SEQUENCE</scope>
    <source>
        <strain evidence="8">MAG 833</strain>
    </source>
</reference>
<gene>
    <name evidence="8" type="ORF">P0Y50_04395</name>
</gene>
<proteinExistence type="inferred from homology"/>
<dbReference type="Proteomes" id="UP001213664">
    <property type="component" value="Chromosome"/>
</dbReference>
<dbReference type="PANTHER" id="PTHR22911:SF6">
    <property type="entry name" value="SOLUTE CARRIER FAMILY 35 MEMBER G1"/>
    <property type="match status" value="1"/>
</dbReference>
<feature type="transmembrane region" description="Helical" evidence="6">
    <location>
        <begin position="281"/>
        <end position="299"/>
    </location>
</feature>
<dbReference type="EMBL" id="CP119326">
    <property type="protein sequence ID" value="WEK40854.1"/>
    <property type="molecule type" value="Genomic_DNA"/>
</dbReference>
<evidence type="ECO:0000313" key="9">
    <source>
        <dbReference type="Proteomes" id="UP001213664"/>
    </source>
</evidence>
<dbReference type="SUPFAM" id="SSF103481">
    <property type="entry name" value="Multidrug resistance efflux transporter EmrE"/>
    <property type="match status" value="2"/>
</dbReference>
<dbReference type="Gene3D" id="1.10.3730.20">
    <property type="match status" value="1"/>
</dbReference>
<evidence type="ECO:0000256" key="1">
    <source>
        <dbReference type="ARBA" id="ARBA00004141"/>
    </source>
</evidence>
<feature type="transmembrane region" description="Helical" evidence="6">
    <location>
        <begin position="225"/>
        <end position="246"/>
    </location>
</feature>
<name>A0AAJ5X0R0_9CAUL</name>
<comment type="subcellular location">
    <subcellularLocation>
        <location evidence="1">Membrane</location>
        <topology evidence="1">Multi-pass membrane protein</topology>
    </subcellularLocation>
</comment>
<accession>A0AAJ5X0R0</accession>
<evidence type="ECO:0000256" key="4">
    <source>
        <dbReference type="ARBA" id="ARBA00022989"/>
    </source>
</evidence>
<keyword evidence="4 6" id="KW-1133">Transmembrane helix</keyword>
<feature type="transmembrane region" description="Helical" evidence="6">
    <location>
        <begin position="253"/>
        <end position="275"/>
    </location>
</feature>
<organism evidence="8 9">
    <name type="scientific">Candidatus Brevundimonas colombiensis</name>
    <dbReference type="NCBI Taxonomy" id="3121376"/>
    <lineage>
        <taxon>Bacteria</taxon>
        <taxon>Pseudomonadati</taxon>
        <taxon>Pseudomonadota</taxon>
        <taxon>Alphaproteobacteria</taxon>
        <taxon>Caulobacterales</taxon>
        <taxon>Caulobacteraceae</taxon>
        <taxon>Brevundimonas</taxon>
    </lineage>
</organism>
<comment type="similarity">
    <text evidence="2">Belongs to the drug/metabolite transporter (DMT) superfamily. 10 TMS drug/metabolite exporter (DME) (TC 2.A.7.3) family.</text>
</comment>
<feature type="transmembrane region" description="Helical" evidence="6">
    <location>
        <begin position="54"/>
        <end position="71"/>
    </location>
</feature>
<feature type="transmembrane region" description="Helical" evidence="6">
    <location>
        <begin position="20"/>
        <end position="42"/>
    </location>
</feature>
<feature type="transmembrane region" description="Helical" evidence="6">
    <location>
        <begin position="165"/>
        <end position="187"/>
    </location>
</feature>
<dbReference type="GO" id="GO:0016020">
    <property type="term" value="C:membrane"/>
    <property type="evidence" value="ECO:0007669"/>
    <property type="project" value="UniProtKB-SubCell"/>
</dbReference>
<evidence type="ECO:0000256" key="6">
    <source>
        <dbReference type="SAM" id="Phobius"/>
    </source>
</evidence>
<keyword evidence="3 6" id="KW-0812">Transmembrane</keyword>
<keyword evidence="5 6" id="KW-0472">Membrane</keyword>
<sequence length="317" mass="33203">MPAPARPGNERLIPAGEDIAGGIVLRIAAAGCFSIMAAVLKLASHDGVVAPEMLFYRALFGVPVVVIWVMTRQGGLGALSTRRPWAHVGRSALGIVSILCLFQTLTLLPLADATTLSFTAPIFSTLLSFLILKEAVGPRRWAAVAVGFIGVVIVMRPGANGEHALPVEGIAFGLMAALLTAGVTITLRQLRGTEHVAAIVFWFFIGSSVVGAILLPFVGRMHSPATFALLAAGGVAGGLAQLFMTASLRAAPVAVVAPFDYLQIVGAILFGWWLMHTTPTASTLAGAALIASSGLYTAWREHIRRRQALVQTTAPPV</sequence>
<dbReference type="InterPro" id="IPR037185">
    <property type="entry name" value="EmrE-like"/>
</dbReference>
<dbReference type="Pfam" id="PF00892">
    <property type="entry name" value="EamA"/>
    <property type="match status" value="2"/>
</dbReference>
<dbReference type="AlphaFoldDB" id="A0AAJ5X0R0"/>
<dbReference type="InterPro" id="IPR000620">
    <property type="entry name" value="EamA_dom"/>
</dbReference>
<feature type="transmembrane region" description="Helical" evidence="6">
    <location>
        <begin position="199"/>
        <end position="219"/>
    </location>
</feature>
<feature type="transmembrane region" description="Helical" evidence="6">
    <location>
        <begin position="141"/>
        <end position="159"/>
    </location>
</feature>
<feature type="transmembrane region" description="Helical" evidence="6">
    <location>
        <begin position="116"/>
        <end position="132"/>
    </location>
</feature>
<evidence type="ECO:0000313" key="8">
    <source>
        <dbReference type="EMBL" id="WEK40854.1"/>
    </source>
</evidence>
<feature type="domain" description="EamA" evidence="7">
    <location>
        <begin position="169"/>
        <end position="292"/>
    </location>
</feature>
<protein>
    <submittedName>
        <fullName evidence="8">DMT family transporter</fullName>
    </submittedName>
</protein>
<dbReference type="PANTHER" id="PTHR22911">
    <property type="entry name" value="ACYL-MALONYL CONDENSING ENZYME-RELATED"/>
    <property type="match status" value="1"/>
</dbReference>
<feature type="transmembrane region" description="Helical" evidence="6">
    <location>
        <begin position="92"/>
        <end position="110"/>
    </location>
</feature>
<evidence type="ECO:0000256" key="2">
    <source>
        <dbReference type="ARBA" id="ARBA00009853"/>
    </source>
</evidence>